<dbReference type="PANTHER" id="PTHR24216">
    <property type="entry name" value="PAXILLIN-RELATED"/>
    <property type="match status" value="1"/>
</dbReference>
<feature type="region of interest" description="Disordered" evidence="1">
    <location>
        <begin position="1119"/>
        <end position="1166"/>
    </location>
</feature>
<proteinExistence type="predicted"/>
<keyword evidence="4" id="KW-1185">Reference proteome</keyword>
<feature type="domain" description="Outer membrane channel protein CpnT-like N-terminal" evidence="2">
    <location>
        <begin position="13"/>
        <end position="147"/>
    </location>
</feature>
<feature type="region of interest" description="Disordered" evidence="1">
    <location>
        <begin position="1815"/>
        <end position="1870"/>
    </location>
</feature>
<evidence type="ECO:0000313" key="4">
    <source>
        <dbReference type="Proteomes" id="UP000798951"/>
    </source>
</evidence>
<feature type="compositionally biased region" description="Low complexity" evidence="1">
    <location>
        <begin position="333"/>
        <end position="346"/>
    </location>
</feature>
<dbReference type="RefSeq" id="WP_067982142.1">
    <property type="nucleotide sequence ID" value="NZ_VMSD01000002.1"/>
</dbReference>
<feature type="compositionally biased region" description="Low complexity" evidence="1">
    <location>
        <begin position="1838"/>
        <end position="1857"/>
    </location>
</feature>
<feature type="compositionally biased region" description="Low complexity" evidence="1">
    <location>
        <begin position="621"/>
        <end position="636"/>
    </location>
</feature>
<feature type="region of interest" description="Disordered" evidence="1">
    <location>
        <begin position="3626"/>
        <end position="3646"/>
    </location>
</feature>
<sequence>MALGFPSWLEPVEWLVGADWPHGNEDLMWQMGKDLQTAADDAQALVPELEAIVTTVNAAYPQGRGGESILQWIQPLIDGQGPDKNGSLAHLANHWTKLATAADSGGDQLQAAKLNFYIAGAWLLTELAWAAAAGPGAPLAHAIVISQARTLFQWMGKKLINAIGRTVARNVTDEVRERIAVKLVYEIVQEALVETGQGTSQELAVQYIQNQTGHINGYDWKAVGLNAGISAIAGGVGGGTGFGLGRKLPTTNGKWEGARNGALTGAGAGLAGATAAYLATGAFTGQWDFDPRSFTGGAASGAGPSAIHGYRGHTDRAGPMNYTGDTPRAGTPSETNTSETNAASNNRAGDSQNNGANTGSDTEGGTTATDQNTGAADTTTQEAEAATSEHSPSTHEANQPAEQADPGAEAPTTQSTSDLSSANTTVDTANNPAGTAIDAASTGVEAPSSTANESSPSPTTESTAQADPTTPQRGGTETDAAVPQSDTARESQPGVGDPATVVPTTPTSSPAVDTATSADQTTTSPAANAQAAPSTPAPVTATPVTAAGATPTATPPTQASTPATTQRTPAEPTDSERRAPATENAAPTPRAGQPGPSAPPATGPRAAVDSHSPATTASVQAASTNVAAPTTNTAADTSRRQQTAQPLDTAADDTREMAKNYKANSRMPGGEIAFGELSPKAKQLANALATNESVPIRPGEVNISHLAELQKFADNEHAVIQNADGELRLFRGGRVRTVIPPSLASTYKFILHTHPEDRLPGPPSPEERRLRPDCVNSMHQDLRNKRTPHVEAVVSRDGQVRFFDNEGVFDLPPGQYPSGGPINDRGYVVPVAGLAPPTTTGPGRAISGDPDQEVHDDRQQRSTPDAGSAPSVLAAAGLETGPTDRQADSDRAVLDGRDDRGSAGPRVLTDPGEVGPLQINGREITPLGVSTLSTADAERLTELGHSTPDLYELAPADADFFRQQMVLLTENNRFAASVHVYSTEEYGAMRLFVTDDGKAGIALKGDEIVSVFAHRDTRYPGVSMAMLTIAIDQGGRRLDCFDTVLPRLYAEAGFVPVARLAWDDEYAPPGWDYDTFAKHNGGRPDVVFMAYDPAAVGSEYRPGAGRTVTDYDAGIDAARNHARTDQTTDSDPPVEDDARAAEHGVDAELPVRHHPHSTTLGTDPTSHRVTENLRNEGAHDVVVHGNDIGRPIDDLGNPVDPQRVVEAVRANPDYVPGTPIRLVSCHSGNDAGWAQHIANELGVPVHAPTDVVGVRQRPDSPAVVQNDGHWRTFHPADADGNNRAPTALPVDSAHADTSTHGDLDLMADESSAAEPLTPADIESVYGIPIRNQRRIQGFIDRFNLIIQVRPTNPDSVPHLKAGSAPKPMAIKDKTINDLDVALGAPASAKGLVGRFGPGMLRMPDTTGMSDARVEALEQRLRARARDFDEYAADMAKLGDRFVVTDGIVHQLIDGREVPVTGDHDMFEILHADGTRLTPAELSLYESRLAAIGAGIMHGPHVYWDPQSSFQRARNYESIIDQHQFDPTPNSKNEPLIEFKPGSQPTVTWASKTLREVDHEMTPWHVAAVIDGMEGARRASIPGLIDAHFGDSEVDVQDRERYAEQLRRQIETEADNLRQRATELTTDPDFDLAIFHAWADQNTKTPAPDGPDGQPMTAIRTEPDRPPVVVPTQSPEHELAVIKKQAAALHQLADRRDETFTRSEQLAAERGERTRAGIAHHTDDPARADHARQVPAVPGYFTADVRLSDDGHALVGDHAYTPTEYGDLLRAHGWDHATPIRLMADNASTSGFATHLAQHLRVGVLAPTAPIRIDADGNWNTHHPDGNVTSLPWDEQVGAQSPSATTTTAETRQAPTTSGPQNLPQPWPTDPVTGYVIQARDLEFLGLTEEQVRQWMAREAPLGMTPQLYQQWRDSFLQALRRDGVSVDQVDIRLRGSAADFFSGVHKQLPTLEQLADQPEAQARLRDWLGDDPDRPLSRPFDSMHRLGVEEPSDFDINISSAQMFEQAAAAWDPEVYDGVLTKDHGYLNKSVVAHEYPHLRQWAAEWNARTGRDMSYAVFDATGPKDSSAQGFYVHFRDSDWIVHGPVPDSGHTTTQPSHQPLPPGPAEAIAPEAVAERAWSQDVSNKIMTADGTITRSETAKTNVIRSITDQMTAPLDRLMEAGRMPFVDPAMATHLGDPDYVVALRNPEYPSMGGVLLPRSQIDPSNPAHAPDHLLSMDSPVAERTLREMAVSELVMSWAHTSNGTNVKSLAIQEAAITEFGLQDVQSWRMTPELRAEVEQEVARYGDIHRELLRIQYDQTQRWLAAEGVNNIVLYRGYSWAENEFPDWARGTSGTTMEMPSQRPLSSWTGERRIASDWLTEHELPGVIIASRFPREAVVAFPQTGIGCLWQVEFVALAGSGTTTLDVVHRPEATSVVPAVDPDPIPADTGPTQTPATISTARYDFRQTVDEDGRRTTEVTVRAYLEQTPGVTAAQMQAVARTMIEASAQLFGDPAKAPPAALFPEKSGQNRPSAPRHALLNGDALRVDIEFVNDPDQAHLRAAVAPTTEDDGRRWAPDVAAETVIRAIGEHVGLTDATTGVESADIQRISHDLAEAIAATPPSPLAGVTISHGTHSTTIGSDPATRRVTENLRNEGAHDVILHGDESGHPIDDNGAPLSPQQVADAILINPNYVPGTPVRLVSCFSGSAVGWAQQIADRLGVPVHAPTDIVGVRQRPNSPAVVHNDGTWLTFTPGSDTPGQPETTPGERTSDRATTDGLDGWDFMADASSDPPAIEGLYAIPDTTIDARGSSPTLPDPHVGPVPTGMVLGNDGLLHKPGDRADSYRTEDGRWHHHHDDPGTFRDKNFALHGGNRFIDDHLTAQDLVHKAQKEATEIYEVRDETVREALEQHALERQAQQVERDAAGAVVKGHMAEFAIDRIHDLKAAELDKVIEAKRAAVLADSRLSDAQIDAKLDRLDELRDNAEIYNRLGNEMVATSKAMGELGGRTYAVDSELRPGAVLFTSFVGAFDGSKVVDELAFVPGTENTPPTALAVESKGVGSPLGDALTEYGKAEQGSTEYGLHTLYIDQNLGRVLSETRDEMHARGVDPDSPEGKRFIEAREDLTRALHDGTLRMEYHYVHARMDGTIEVARFIVDGGPNTSIAAIGGMVRDAEYPFRSRTELEHVLARELDRAKDGLLRGLDSPDLLRAVEEAVGFSHGARDDSTIGKYVEMAAQLSAQQAEIGRALELGSPPDAVSRMIVAAQEQAARLREMEIQSRIAVFKDVELGQYRDIVEQLIRLDVDSRAIPLTTEIKYNERMMLRDAKALAIRFREHEDPARAKFIEHMLDLTREISAARGKGIDLELSELAKEYNALEQVIQIERAAEARVVESLGLDPRHAEQLAKLLDMDRANDFGRPLETLGREIVRQGTARAVEARELPALERGRVAELALTRVQEIERTLEQGREPDPQLVRETMDTLSGLVRDERAAESRSLEALGLSREHREEIGKTLELERTELLGRSMEVLDKELVRQDHNRTVGDSQFRIGPELAKNFDARAYRQVSNGMGRAVEDRTLDVGDKSRQPPVLEFDSHERRLAIAAALLSKGVSLELTEVRMLVEMGQGISPDRAIRLQSETQHRTLVRERERAREREARGMERGR</sequence>
<feature type="compositionally biased region" description="Low complexity" evidence="1">
    <location>
        <begin position="2419"/>
        <end position="2430"/>
    </location>
</feature>
<feature type="compositionally biased region" description="Polar residues" evidence="1">
    <location>
        <begin position="465"/>
        <end position="475"/>
    </location>
</feature>
<evidence type="ECO:0000259" key="2">
    <source>
        <dbReference type="Pfam" id="PF25547"/>
    </source>
</evidence>
<feature type="compositionally biased region" description="Polar residues" evidence="1">
    <location>
        <begin position="390"/>
        <end position="401"/>
    </location>
</feature>
<comment type="caution">
    <text evidence="3">The sequence shown here is derived from an EMBL/GenBank/DDBJ whole genome shotgun (WGS) entry which is preliminary data.</text>
</comment>
<feature type="compositionally biased region" description="Low complexity" evidence="1">
    <location>
        <begin position="497"/>
        <end position="570"/>
    </location>
</feature>
<feature type="region of interest" description="Disordered" evidence="1">
    <location>
        <begin position="300"/>
        <end position="653"/>
    </location>
</feature>
<feature type="region of interest" description="Disordered" evidence="1">
    <location>
        <begin position="830"/>
        <end position="915"/>
    </location>
</feature>
<accession>A0ABQ6YR83</accession>
<dbReference type="Proteomes" id="UP000798951">
    <property type="component" value="Unassembled WGS sequence"/>
</dbReference>
<feature type="compositionally biased region" description="Low complexity" evidence="1">
    <location>
        <begin position="373"/>
        <end position="389"/>
    </location>
</feature>
<feature type="compositionally biased region" description="Low complexity" evidence="1">
    <location>
        <begin position="445"/>
        <end position="464"/>
    </location>
</feature>
<feature type="compositionally biased region" description="Basic and acidic residues" evidence="1">
    <location>
        <begin position="1136"/>
        <end position="1151"/>
    </location>
</feature>
<reference evidence="3 4" key="1">
    <citation type="submission" date="2019-07" db="EMBL/GenBank/DDBJ databases">
        <title>Genomic Encyclopedia of Type Strains, Phase IV (KMG-IV): sequencing the most valuable type-strain genomes for metagenomic binning, comparative biology and taxonomic classification.</title>
        <authorList>
            <person name="Goeker M."/>
        </authorList>
    </citation>
    <scope>NUCLEOTIDE SEQUENCE [LARGE SCALE GENOMIC DNA]</scope>
    <source>
        <strain evidence="3 4">DSM 44831</strain>
    </source>
</reference>
<feature type="compositionally biased region" description="Basic and acidic residues" evidence="1">
    <location>
        <begin position="885"/>
        <end position="901"/>
    </location>
</feature>
<feature type="compositionally biased region" description="Polar residues" evidence="1">
    <location>
        <begin position="347"/>
        <end position="372"/>
    </location>
</feature>
<dbReference type="Pfam" id="PF25547">
    <property type="entry name" value="WXG100_2"/>
    <property type="match status" value="1"/>
</dbReference>
<feature type="region of interest" description="Disordered" evidence="1">
    <location>
        <begin position="1641"/>
        <end position="1672"/>
    </location>
</feature>
<evidence type="ECO:0000313" key="3">
    <source>
        <dbReference type="EMBL" id="KAF0848274.1"/>
    </source>
</evidence>
<gene>
    <name evidence="3" type="ORF">FNL39_102422</name>
</gene>
<feature type="region of interest" description="Disordered" evidence="1">
    <location>
        <begin position="2719"/>
        <end position="2756"/>
    </location>
</feature>
<feature type="region of interest" description="Disordered" evidence="1">
    <location>
        <begin position="2419"/>
        <end position="2438"/>
    </location>
</feature>
<name>A0ABQ6YR83_9NOCA</name>
<feature type="region of interest" description="Disordered" evidence="1">
    <location>
        <begin position="1274"/>
        <end position="1301"/>
    </location>
</feature>
<feature type="compositionally biased region" description="Polar residues" evidence="1">
    <location>
        <begin position="2730"/>
        <end position="2750"/>
    </location>
</feature>
<feature type="compositionally biased region" description="Polar residues" evidence="1">
    <location>
        <begin position="411"/>
        <end position="433"/>
    </location>
</feature>
<dbReference type="PANTHER" id="PTHR24216:SF65">
    <property type="entry name" value="PAXILLIN-LIKE PROTEIN 1"/>
    <property type="match status" value="1"/>
</dbReference>
<protein>
    <recommendedName>
        <fullName evidence="2">Outer membrane channel protein CpnT-like N-terminal domain-containing protein</fullName>
    </recommendedName>
</protein>
<dbReference type="InterPro" id="IPR057746">
    <property type="entry name" value="CpnT-like_N"/>
</dbReference>
<organism evidence="3 4">
    <name type="scientific">Nocardia caishijiensis</name>
    <dbReference type="NCBI Taxonomy" id="184756"/>
    <lineage>
        <taxon>Bacteria</taxon>
        <taxon>Bacillati</taxon>
        <taxon>Actinomycetota</taxon>
        <taxon>Actinomycetes</taxon>
        <taxon>Mycobacteriales</taxon>
        <taxon>Nocardiaceae</taxon>
        <taxon>Nocardia</taxon>
    </lineage>
</organism>
<dbReference type="EMBL" id="VMSD01000002">
    <property type="protein sequence ID" value="KAF0848274.1"/>
    <property type="molecule type" value="Genomic_DNA"/>
</dbReference>
<evidence type="ECO:0000256" key="1">
    <source>
        <dbReference type="SAM" id="MobiDB-lite"/>
    </source>
</evidence>